<protein>
    <submittedName>
        <fullName evidence="1">Uncharacterized protein</fullName>
    </submittedName>
</protein>
<name>A0A0U5FND8_9PROT</name>
<proteinExistence type="predicted"/>
<sequence>MIPTTQNNAHVPVLPNIQARIRAAGILRAQADTLFIESDRLENYRRNCAASNNPRGAAIWQRLANHFRTEAEACVFEADKLVGARP</sequence>
<dbReference type="PATRIC" id="fig|446692.3.peg.1995"/>
<evidence type="ECO:0000313" key="1">
    <source>
        <dbReference type="EMBL" id="CEF41261.1"/>
    </source>
</evidence>
<evidence type="ECO:0000313" key="2">
    <source>
        <dbReference type="Proteomes" id="UP000056109"/>
    </source>
</evidence>
<dbReference type="KEGG" id="asz:ASN_1945"/>
<dbReference type="Proteomes" id="UP000056109">
    <property type="component" value="Chromosome I"/>
</dbReference>
<dbReference type="AlphaFoldDB" id="A0A0U5FND8"/>
<keyword evidence="2" id="KW-1185">Reference proteome</keyword>
<dbReference type="EMBL" id="LN606600">
    <property type="protein sequence ID" value="CEF41261.1"/>
    <property type="molecule type" value="Genomic_DNA"/>
</dbReference>
<reference evidence="2" key="1">
    <citation type="submission" date="2014-09" db="EMBL/GenBank/DDBJ databases">
        <authorList>
            <person name="Illeghems K.G."/>
        </authorList>
    </citation>
    <scope>NUCLEOTIDE SEQUENCE [LARGE SCALE GENOMIC DNA]</scope>
    <source>
        <strain evidence="2">108B</strain>
    </source>
</reference>
<dbReference type="RefSeq" id="WP_231948469.1">
    <property type="nucleotide sequence ID" value="NZ_LN606600.1"/>
</dbReference>
<accession>A0A0U5FND8</accession>
<organism evidence="1 2">
    <name type="scientific">Acetobacter senegalensis</name>
    <dbReference type="NCBI Taxonomy" id="446692"/>
    <lineage>
        <taxon>Bacteria</taxon>
        <taxon>Pseudomonadati</taxon>
        <taxon>Pseudomonadota</taxon>
        <taxon>Alphaproteobacteria</taxon>
        <taxon>Acetobacterales</taxon>
        <taxon>Acetobacteraceae</taxon>
        <taxon>Acetobacter</taxon>
    </lineage>
</organism>
<gene>
    <name evidence="1" type="ORF">ASN_1945</name>
</gene>
<dbReference type="GeneID" id="34782995"/>